<accession>A0A9N7R589</accession>
<dbReference type="PROSITE" id="PS50158">
    <property type="entry name" value="ZF_CCHC"/>
    <property type="match status" value="1"/>
</dbReference>
<dbReference type="Pfam" id="PF00098">
    <property type="entry name" value="zf-CCHC"/>
    <property type="match status" value="1"/>
</dbReference>
<evidence type="ECO:0000313" key="4">
    <source>
        <dbReference type="EMBL" id="CAA0812005.1"/>
    </source>
</evidence>
<dbReference type="InterPro" id="IPR001878">
    <property type="entry name" value="Znf_CCHC"/>
</dbReference>
<dbReference type="Proteomes" id="UP001153555">
    <property type="component" value="Unassembled WGS sequence"/>
</dbReference>
<protein>
    <recommendedName>
        <fullName evidence="3">CCHC-type domain-containing protein</fullName>
    </recommendedName>
</protein>
<evidence type="ECO:0000256" key="2">
    <source>
        <dbReference type="SAM" id="MobiDB-lite"/>
    </source>
</evidence>
<dbReference type="SUPFAM" id="SSF57756">
    <property type="entry name" value="Retrovirus zinc finger-like domains"/>
    <property type="match status" value="1"/>
</dbReference>
<feature type="domain" description="CCHC-type" evidence="3">
    <location>
        <begin position="101"/>
        <end position="115"/>
    </location>
</feature>
<dbReference type="EMBL" id="CACSLK010009714">
    <property type="protein sequence ID" value="CAA0812005.1"/>
    <property type="molecule type" value="Genomic_DNA"/>
</dbReference>
<keyword evidence="1" id="KW-0862">Zinc</keyword>
<proteinExistence type="predicted"/>
<dbReference type="AlphaFoldDB" id="A0A9N7R589"/>
<evidence type="ECO:0000256" key="1">
    <source>
        <dbReference type="PROSITE-ProRule" id="PRU00047"/>
    </source>
</evidence>
<feature type="compositionally biased region" description="Basic residues" evidence="2">
    <location>
        <begin position="78"/>
        <end position="91"/>
    </location>
</feature>
<keyword evidence="1" id="KW-0479">Metal-binding</keyword>
<comment type="caution">
    <text evidence="4">The sequence shown here is derived from an EMBL/GenBank/DDBJ whole genome shotgun (WGS) entry which is preliminary data.</text>
</comment>
<organism evidence="4 5">
    <name type="scientific">Striga hermonthica</name>
    <name type="common">Purple witchweed</name>
    <name type="synonym">Buchnera hermonthica</name>
    <dbReference type="NCBI Taxonomy" id="68872"/>
    <lineage>
        <taxon>Eukaryota</taxon>
        <taxon>Viridiplantae</taxon>
        <taxon>Streptophyta</taxon>
        <taxon>Embryophyta</taxon>
        <taxon>Tracheophyta</taxon>
        <taxon>Spermatophyta</taxon>
        <taxon>Magnoliopsida</taxon>
        <taxon>eudicotyledons</taxon>
        <taxon>Gunneridae</taxon>
        <taxon>Pentapetalae</taxon>
        <taxon>asterids</taxon>
        <taxon>lamiids</taxon>
        <taxon>Lamiales</taxon>
        <taxon>Orobanchaceae</taxon>
        <taxon>Buchnereae</taxon>
        <taxon>Striga</taxon>
    </lineage>
</organism>
<reference evidence="4" key="1">
    <citation type="submission" date="2019-12" db="EMBL/GenBank/DDBJ databases">
        <authorList>
            <person name="Scholes J."/>
        </authorList>
    </citation>
    <scope>NUCLEOTIDE SEQUENCE</scope>
</reference>
<keyword evidence="1" id="KW-0863">Zinc-finger</keyword>
<sequence length="115" mass="12910">FNDEVRALILLSSLSESWIATVTAVSCSSGSNKSRFDDVQNLLLSEEIRRRESGEPSTSSVLHAESIGRSSTKESRHNKSKKRRSKSRNHHSSQNSKSIECWNCGKTGHYKNQCK</sequence>
<dbReference type="InterPro" id="IPR036875">
    <property type="entry name" value="Znf_CCHC_sf"/>
</dbReference>
<dbReference type="OrthoDB" id="1727805at2759"/>
<evidence type="ECO:0000313" key="5">
    <source>
        <dbReference type="Proteomes" id="UP001153555"/>
    </source>
</evidence>
<feature type="non-terminal residue" evidence="4">
    <location>
        <position position="1"/>
    </location>
</feature>
<feature type="region of interest" description="Disordered" evidence="2">
    <location>
        <begin position="47"/>
        <end position="115"/>
    </location>
</feature>
<keyword evidence="5" id="KW-1185">Reference proteome</keyword>
<evidence type="ECO:0000259" key="3">
    <source>
        <dbReference type="PROSITE" id="PS50158"/>
    </source>
</evidence>
<feature type="non-terminal residue" evidence="4">
    <location>
        <position position="115"/>
    </location>
</feature>
<gene>
    <name evidence="4" type="ORF">SHERM_12823</name>
</gene>
<dbReference type="GO" id="GO:0003676">
    <property type="term" value="F:nucleic acid binding"/>
    <property type="evidence" value="ECO:0007669"/>
    <property type="project" value="InterPro"/>
</dbReference>
<name>A0A9N7R589_STRHE</name>
<dbReference type="GO" id="GO:0008270">
    <property type="term" value="F:zinc ion binding"/>
    <property type="evidence" value="ECO:0007669"/>
    <property type="project" value="UniProtKB-KW"/>
</dbReference>